<name>A0AA47EG29_9CLOT</name>
<dbReference type="EMBL" id="CP086239">
    <property type="protein sequence ID" value="WAG58789.1"/>
    <property type="molecule type" value="Genomic_DNA"/>
</dbReference>
<dbReference type="PANTHER" id="PTHR43037">
    <property type="entry name" value="UNNAMED PRODUCT-RELATED"/>
    <property type="match status" value="1"/>
</dbReference>
<dbReference type="GO" id="GO:0016787">
    <property type="term" value="F:hydrolase activity"/>
    <property type="evidence" value="ECO:0007669"/>
    <property type="project" value="UniProtKB-KW"/>
</dbReference>
<accession>A0AA47EG29</accession>
<evidence type="ECO:0000313" key="3">
    <source>
        <dbReference type="EMBL" id="WAG58789.1"/>
    </source>
</evidence>
<organism evidence="3 4">
    <name type="scientific">Clostridium estertheticum</name>
    <dbReference type="NCBI Taxonomy" id="238834"/>
    <lineage>
        <taxon>Bacteria</taxon>
        <taxon>Bacillati</taxon>
        <taxon>Bacillota</taxon>
        <taxon>Clostridia</taxon>
        <taxon>Eubacteriales</taxon>
        <taxon>Clostridiaceae</taxon>
        <taxon>Clostridium</taxon>
    </lineage>
</organism>
<protein>
    <submittedName>
        <fullName evidence="3">Uncharacterized protein</fullName>
    </submittedName>
</protein>
<evidence type="ECO:0000256" key="1">
    <source>
        <dbReference type="ARBA" id="ARBA00022729"/>
    </source>
</evidence>
<evidence type="ECO:0000313" key="4">
    <source>
        <dbReference type="Proteomes" id="UP001164733"/>
    </source>
</evidence>
<proteinExistence type="predicted"/>
<dbReference type="InterPro" id="IPR050955">
    <property type="entry name" value="Plant_Biomass_Hydrol_Est"/>
</dbReference>
<dbReference type="RefSeq" id="WP_216121999.1">
    <property type="nucleotide sequence ID" value="NZ_CP086239.1"/>
</dbReference>
<evidence type="ECO:0000256" key="2">
    <source>
        <dbReference type="ARBA" id="ARBA00022801"/>
    </source>
</evidence>
<keyword evidence="1" id="KW-0732">Signal</keyword>
<keyword evidence="2" id="KW-0378">Hydrolase</keyword>
<reference evidence="3" key="1">
    <citation type="submission" date="2021-11" db="EMBL/GenBank/DDBJ databases">
        <title>Clostridia strains as spoilage organisms.</title>
        <authorList>
            <person name="Wambui J."/>
            <person name="Stevens M.J.A."/>
            <person name="Stephan R."/>
        </authorList>
    </citation>
    <scope>NUCLEOTIDE SEQUENCE</scope>
    <source>
        <strain evidence="3">CF009</strain>
    </source>
</reference>
<sequence>MSFKQTPTKTKHTQAGDCHSLGVLCFATCAANGKQYEMFFYISTKANTYTPAKTIYVCAPDKDAHSYESVEKFAKESRWLELAEDDGAVLVMPVAKNGWQALKPTLIEELYDETRKNFRSKNGDSIPGRNGFVWCWETLIYLVGYGEGAVFAGNVTVTSPNRFAGVALVGGVPCDYTAQSNPSSHWLVHNVSPDYNMRNHDIPVCLWMFGPNENFVKEALAYFSESNQIAAPAELKEYEGISTKLYKNSREEAAQIRVSVGNFSATPVLAKTIMNQFFNKFILWKNSPDGTLKPYLNKSAFYDSDRYAHDSVMMNDIKYEFSTYLPEGMNYKDAAGLHVVFSVHGRGEPSWIFSTKNAWDRLADETKEFILVLPDSPQNIWLFDRDGEVFQHIIDKLYEIYSIDKSRVYLTGFSNGGMITRQVGNHYPELFAAISPWNAPFADSFEEILLSGYELPCFICAGDNDDKVPLWDDLDSLLENMLKINNCSIREAGIRSPMKFIPDDVHNGENHYTQENKYTDGERFQTFLYNNSYGQARVCFTLMKNMPHGAVYDESRATWAFMKRFSRPEGSKKVVNAEFKS</sequence>
<dbReference type="PANTHER" id="PTHR43037:SF5">
    <property type="entry name" value="FERULOYL ESTERASE"/>
    <property type="match status" value="1"/>
</dbReference>
<gene>
    <name evidence="3" type="ORF">LL038_14110</name>
</gene>
<dbReference type="Proteomes" id="UP001164733">
    <property type="component" value="Chromosome"/>
</dbReference>
<dbReference type="AlphaFoldDB" id="A0AA47EG29"/>